<sequence length="185" mass="20558">MFDVARTVRTEPALVVADAALRLTAVTGRRQNDDRAEEWREALRTRAGRARGARGIRSLLGIVEFANGLAESPGESVSRLQLARVGFAIPRLQVRVPGPQGSFYWVDFALDDVNAFGEFDGQGKYLDESQRSGRSLEQVMLDEKAREDWIRGTTDRRFPRWGSEHITTSTALAARLAAFGIRPPS</sequence>
<protein>
    <recommendedName>
        <fullName evidence="3">DUF559 domain-containing protein</fullName>
    </recommendedName>
</protein>
<gene>
    <name evidence="1" type="ORF">GCM10009777_35250</name>
</gene>
<name>A0ABN2T0J3_9MICO</name>
<organism evidence="1 2">
    <name type="scientific">Microbacterium pumilum</name>
    <dbReference type="NCBI Taxonomy" id="344165"/>
    <lineage>
        <taxon>Bacteria</taxon>
        <taxon>Bacillati</taxon>
        <taxon>Actinomycetota</taxon>
        <taxon>Actinomycetes</taxon>
        <taxon>Micrococcales</taxon>
        <taxon>Microbacteriaceae</taxon>
        <taxon>Microbacterium</taxon>
    </lineage>
</organism>
<evidence type="ECO:0000313" key="1">
    <source>
        <dbReference type="EMBL" id="GAA1995740.1"/>
    </source>
</evidence>
<accession>A0ABN2T0J3</accession>
<reference evidence="1 2" key="1">
    <citation type="journal article" date="2019" name="Int. J. Syst. Evol. Microbiol.">
        <title>The Global Catalogue of Microorganisms (GCM) 10K type strain sequencing project: providing services to taxonomists for standard genome sequencing and annotation.</title>
        <authorList>
            <consortium name="The Broad Institute Genomics Platform"/>
            <consortium name="The Broad Institute Genome Sequencing Center for Infectious Disease"/>
            <person name="Wu L."/>
            <person name="Ma J."/>
        </authorList>
    </citation>
    <scope>NUCLEOTIDE SEQUENCE [LARGE SCALE GENOMIC DNA]</scope>
    <source>
        <strain evidence="1 2">JCM 14902</strain>
    </source>
</reference>
<keyword evidence="2" id="KW-1185">Reference proteome</keyword>
<proteinExistence type="predicted"/>
<evidence type="ECO:0008006" key="3">
    <source>
        <dbReference type="Google" id="ProtNLM"/>
    </source>
</evidence>
<dbReference type="Proteomes" id="UP001500326">
    <property type="component" value="Unassembled WGS sequence"/>
</dbReference>
<comment type="caution">
    <text evidence="1">The sequence shown here is derived from an EMBL/GenBank/DDBJ whole genome shotgun (WGS) entry which is preliminary data.</text>
</comment>
<evidence type="ECO:0000313" key="2">
    <source>
        <dbReference type="Proteomes" id="UP001500326"/>
    </source>
</evidence>
<dbReference type="EMBL" id="BAAAOH010000001">
    <property type="protein sequence ID" value="GAA1995740.1"/>
    <property type="molecule type" value="Genomic_DNA"/>
</dbReference>